<dbReference type="GO" id="GO:0005634">
    <property type="term" value="C:nucleus"/>
    <property type="evidence" value="ECO:0007669"/>
    <property type="project" value="UniProtKB-ARBA"/>
</dbReference>
<feature type="compositionally biased region" description="Pro residues" evidence="26">
    <location>
        <begin position="117"/>
        <end position="128"/>
    </location>
</feature>
<keyword evidence="3" id="KW-1003">Cell membrane</keyword>
<evidence type="ECO:0000256" key="20">
    <source>
        <dbReference type="ARBA" id="ARBA00058761"/>
    </source>
</evidence>
<dbReference type="Pfam" id="PF01556">
    <property type="entry name" value="DnaJ_C"/>
    <property type="match status" value="1"/>
</dbReference>
<feature type="compositionally biased region" description="Basic residues" evidence="26">
    <location>
        <begin position="153"/>
        <end position="173"/>
    </location>
</feature>
<dbReference type="InterPro" id="IPR036869">
    <property type="entry name" value="J_dom_sf"/>
</dbReference>
<feature type="compositionally biased region" description="Low complexity" evidence="26">
    <location>
        <begin position="141"/>
        <end position="152"/>
    </location>
</feature>
<sequence>MSAARGGEQPRRGAGREGRAEGGFPAPPHGALAAGTTRLSRPWHGALAGAVPGCPGRGTGLWQGQCPPVPAVARGCGRGSARLSRPRRTGLWQGQCPVVPAVARGSGRGSARLSRPCPRPAFPPAPSPRPRRAPRMRKHGAAATAPPCACAARPRRRVRRRSAARGPRWRPGARRAGSGRPRGAGRGTRGRRCCCCSAGSAPRPPAARAASCCSAPGSVPLVSLWGAGLFPRPRPLLQPARPGPHGGPSPSSPAGTKRAAAAAAAAFHSSAARAKEDYYQVLGVPRTATQKEIKKAYYQLAKKYHPDTNKDDPKAKEKFSQLAEAYEVLSDEVKRKQYDAYGTASFEAGAAGAGAGTGRQYWSSGPSIDPEELFRKIFGEFSGSPFGDFQTVFDQPQEYIMELTFTQAAKGVNKEIVVNIQDSCVRCDGKGHEPGTKAQRCHYCNGTGMETINTGPFVMRSTCRRCGGRGSIITTPCVVCRGTGQTKQKKTVMVPVPAGVEDGQTVRMPVGKKEIFITFRVQKSSVFRRNGADIHSDLLISIAQAVLGGTARCQGLYETINITIPPGIQPDQRIRMSGKGIPKVNSYGYGDHYIHIKIKVPQRLTDRQRALMMSYAEDEADVDGTVNGVTNTASGEQGNSCPCPGQLLGSAQCSLSTPGSKVSQAHHQARGSTACFNRSSANVILTGCSTQQGVASSQEALFQYLLGKSMCEQRAGTEYSRVQCADKCLLLPASPVPGLALRQESKCASGQFPV</sequence>
<keyword evidence="14" id="KW-0770">Synapse</keyword>
<feature type="domain" description="CR-type" evidence="28">
    <location>
        <begin position="411"/>
        <end position="489"/>
    </location>
</feature>
<feature type="compositionally biased region" description="Pro residues" evidence="26">
    <location>
        <begin position="233"/>
        <end position="251"/>
    </location>
</feature>
<dbReference type="GO" id="GO:0019901">
    <property type="term" value="F:protein kinase binding"/>
    <property type="evidence" value="ECO:0007669"/>
    <property type="project" value="TreeGrafter"/>
</dbReference>
<keyword evidence="12" id="KW-0809">Transit peptide</keyword>
<evidence type="ECO:0000256" key="22">
    <source>
        <dbReference type="ARBA" id="ARBA00073672"/>
    </source>
</evidence>
<feature type="domain" description="J" evidence="27">
    <location>
        <begin position="277"/>
        <end position="342"/>
    </location>
</feature>
<evidence type="ECO:0000256" key="5">
    <source>
        <dbReference type="ARBA" id="ARBA00022490"/>
    </source>
</evidence>
<organism evidence="29 30">
    <name type="scientific">Taeniopygia guttata</name>
    <name type="common">Zebra finch</name>
    <name type="synonym">Poephila guttata</name>
    <dbReference type="NCBI Taxonomy" id="59729"/>
    <lineage>
        <taxon>Eukaryota</taxon>
        <taxon>Metazoa</taxon>
        <taxon>Chordata</taxon>
        <taxon>Craniata</taxon>
        <taxon>Vertebrata</taxon>
        <taxon>Euteleostomi</taxon>
        <taxon>Archelosauria</taxon>
        <taxon>Archosauria</taxon>
        <taxon>Dinosauria</taxon>
        <taxon>Saurischia</taxon>
        <taxon>Theropoda</taxon>
        <taxon>Coelurosauria</taxon>
        <taxon>Aves</taxon>
        <taxon>Neognathae</taxon>
        <taxon>Neoaves</taxon>
        <taxon>Telluraves</taxon>
        <taxon>Australaves</taxon>
        <taxon>Passeriformes</taxon>
        <taxon>Passeroidea</taxon>
        <taxon>Estrildidae</taxon>
        <taxon>Estrildinae</taxon>
        <taxon>Taeniopygia</taxon>
    </lineage>
</organism>
<keyword evidence="10 25" id="KW-0863">Zinc-finger</keyword>
<dbReference type="GO" id="GO:0005102">
    <property type="term" value="F:signaling receptor binding"/>
    <property type="evidence" value="ECO:0007669"/>
    <property type="project" value="UniProtKB-ARBA"/>
</dbReference>
<comment type="subcellular location">
    <subcellularLocation>
        <location evidence="2">Cytoplasm</location>
        <location evidence="2">Cytosol</location>
    </subcellularLocation>
    <subcellularLocation>
        <location evidence="1">Mitochondrion matrix</location>
    </subcellularLocation>
    <subcellularLocation>
        <location evidence="19">Postsynaptic cell membrane</location>
        <topology evidence="19">Peripheral membrane protein</topology>
    </subcellularLocation>
</comment>
<dbReference type="InterPro" id="IPR001305">
    <property type="entry name" value="HSP_DnaJ_Cys-rich_dom"/>
</dbReference>
<dbReference type="HAMAP" id="MF_01152">
    <property type="entry name" value="DnaJ"/>
    <property type="match status" value="1"/>
</dbReference>
<evidence type="ECO:0000256" key="21">
    <source>
        <dbReference type="ARBA" id="ARBA00063025"/>
    </source>
</evidence>
<keyword evidence="16" id="KW-0472">Membrane</keyword>
<dbReference type="GO" id="GO:0006915">
    <property type="term" value="P:apoptotic process"/>
    <property type="evidence" value="ECO:0007669"/>
    <property type="project" value="UniProtKB-KW"/>
</dbReference>
<dbReference type="InterPro" id="IPR001623">
    <property type="entry name" value="DnaJ_domain"/>
</dbReference>
<dbReference type="PANTHER" id="PTHR44145">
    <property type="entry name" value="DNAJ HOMOLOG SUBFAMILY A MEMBER 3, MITOCHONDRIAL"/>
    <property type="match status" value="1"/>
</dbReference>
<evidence type="ECO:0000256" key="18">
    <source>
        <dbReference type="ARBA" id="ARBA00023257"/>
    </source>
</evidence>
<evidence type="ECO:0000256" key="16">
    <source>
        <dbReference type="ARBA" id="ARBA00023136"/>
    </source>
</evidence>
<evidence type="ECO:0000256" key="26">
    <source>
        <dbReference type="SAM" id="MobiDB-lite"/>
    </source>
</evidence>
<evidence type="ECO:0000259" key="28">
    <source>
        <dbReference type="PROSITE" id="PS51188"/>
    </source>
</evidence>
<dbReference type="Proteomes" id="UP000007754">
    <property type="component" value="Chromosome 14"/>
</dbReference>
<dbReference type="GO" id="GO:0002376">
    <property type="term" value="P:immune system process"/>
    <property type="evidence" value="ECO:0007669"/>
    <property type="project" value="UniProtKB-ARBA"/>
</dbReference>
<dbReference type="CDD" id="cd10719">
    <property type="entry name" value="DnaJ_zf"/>
    <property type="match status" value="1"/>
</dbReference>
<dbReference type="GO" id="GO:0051082">
    <property type="term" value="F:unfolded protein binding"/>
    <property type="evidence" value="ECO:0007669"/>
    <property type="project" value="InterPro"/>
</dbReference>
<evidence type="ECO:0000256" key="12">
    <source>
        <dbReference type="ARBA" id="ARBA00022946"/>
    </source>
</evidence>
<dbReference type="FunFam" id="2.60.260.20:FF:000005">
    <property type="entry name" value="Chaperone protein dnaJ 1, mitochondrial"/>
    <property type="match status" value="1"/>
</dbReference>
<dbReference type="GO" id="GO:0045211">
    <property type="term" value="C:postsynaptic membrane"/>
    <property type="evidence" value="ECO:0007669"/>
    <property type="project" value="UniProtKB-SubCell"/>
</dbReference>
<evidence type="ECO:0000256" key="4">
    <source>
        <dbReference type="ARBA" id="ARBA00022481"/>
    </source>
</evidence>
<dbReference type="InterPro" id="IPR012724">
    <property type="entry name" value="DnaJ"/>
</dbReference>
<accession>A0A674HLC4</accession>
<dbReference type="PROSITE" id="PS00636">
    <property type="entry name" value="DNAJ_1"/>
    <property type="match status" value="1"/>
</dbReference>
<evidence type="ECO:0000256" key="24">
    <source>
        <dbReference type="ARBA" id="ARBA00081755"/>
    </source>
</evidence>
<dbReference type="Gene3D" id="2.60.260.20">
    <property type="entry name" value="Urease metallochaperone UreE, N-terminal domain"/>
    <property type="match status" value="2"/>
</dbReference>
<dbReference type="PROSITE" id="PS51188">
    <property type="entry name" value="ZF_CR"/>
    <property type="match status" value="1"/>
</dbReference>
<dbReference type="GO" id="GO:0005524">
    <property type="term" value="F:ATP binding"/>
    <property type="evidence" value="ECO:0007669"/>
    <property type="project" value="InterPro"/>
</dbReference>
<dbReference type="GO" id="GO:0006457">
    <property type="term" value="P:protein folding"/>
    <property type="evidence" value="ECO:0007669"/>
    <property type="project" value="InterPro"/>
</dbReference>
<dbReference type="GO" id="GO:0042127">
    <property type="term" value="P:regulation of cell population proliferation"/>
    <property type="evidence" value="ECO:0007669"/>
    <property type="project" value="UniProtKB-ARBA"/>
</dbReference>
<comment type="function">
    <text evidence="20">Modulates apoptotic signal transduction or effector structures within the mitochondrial matrix. Affect cytochrome C release from the mitochondria and caspase 3 activation, but not caspase 8 activation. Isoform 1 increases apoptosis triggered by both TNF and the DNA-damaging agent mytomycin C; in sharp contrast, isoform 2 suppresses apoptosis. Can modulate IFN-gamma-mediated transcriptional activity. Isoform 2 may play a role in neuromuscular junction development as an effector of the MUSK signaling pathway.</text>
</comment>
<dbReference type="Pfam" id="PF00684">
    <property type="entry name" value="DnaJ_CXXCXGXG"/>
    <property type="match status" value="1"/>
</dbReference>
<keyword evidence="9" id="KW-0677">Repeat</keyword>
<keyword evidence="11 25" id="KW-0862">Zinc</keyword>
<evidence type="ECO:0000256" key="1">
    <source>
        <dbReference type="ARBA" id="ARBA00004305"/>
    </source>
</evidence>
<reference evidence="29 30" key="1">
    <citation type="journal article" date="2010" name="Nature">
        <title>The genome of a songbird.</title>
        <authorList>
            <person name="Warren W.C."/>
            <person name="Clayton D.F."/>
            <person name="Ellegren H."/>
            <person name="Arnold A.P."/>
            <person name="Hillier L.W."/>
            <person name="Kunstner A."/>
            <person name="Searle S."/>
            <person name="White S."/>
            <person name="Vilella A.J."/>
            <person name="Fairley S."/>
            <person name="Heger A."/>
            <person name="Kong L."/>
            <person name="Ponting C.P."/>
            <person name="Jarvis E.D."/>
            <person name="Mello C.V."/>
            <person name="Minx P."/>
            <person name="Lovell P."/>
            <person name="Velho T.A."/>
            <person name="Ferris M."/>
            <person name="Balakrishnan C.N."/>
            <person name="Sinha S."/>
            <person name="Blatti C."/>
            <person name="London S.E."/>
            <person name="Li Y."/>
            <person name="Lin Y.C."/>
            <person name="George J."/>
            <person name="Sweedler J."/>
            <person name="Southey B."/>
            <person name="Gunaratne P."/>
            <person name="Watson M."/>
            <person name="Nam K."/>
            <person name="Backstrom N."/>
            <person name="Smeds L."/>
            <person name="Nabholz B."/>
            <person name="Itoh Y."/>
            <person name="Whitney O."/>
            <person name="Pfenning A.R."/>
            <person name="Howard J."/>
            <person name="Volker M."/>
            <person name="Skinner B.M."/>
            <person name="Griffin D.K."/>
            <person name="Ye L."/>
            <person name="McLaren W.M."/>
            <person name="Flicek P."/>
            <person name="Quesada V."/>
            <person name="Velasco G."/>
            <person name="Lopez-Otin C."/>
            <person name="Puente X.S."/>
            <person name="Olender T."/>
            <person name="Lancet D."/>
            <person name="Smit A.F."/>
            <person name="Hubley R."/>
            <person name="Konkel M.K."/>
            <person name="Walker J.A."/>
            <person name="Batzer M.A."/>
            <person name="Gu W."/>
            <person name="Pollock D.D."/>
            <person name="Chen L."/>
            <person name="Cheng Z."/>
            <person name="Eichler E.E."/>
            <person name="Stapley J."/>
            <person name="Slate J."/>
            <person name="Ekblom R."/>
            <person name="Birkhead T."/>
            <person name="Burke T."/>
            <person name="Burt D."/>
            <person name="Scharff C."/>
            <person name="Adam I."/>
            <person name="Richard H."/>
            <person name="Sultan M."/>
            <person name="Soldatov A."/>
            <person name="Lehrach H."/>
            <person name="Edwards S.V."/>
            <person name="Yang S.P."/>
            <person name="Li X."/>
            <person name="Graves T."/>
            <person name="Fulton L."/>
            <person name="Nelson J."/>
            <person name="Chinwalla A."/>
            <person name="Hou S."/>
            <person name="Mardis E.R."/>
            <person name="Wilson R.K."/>
        </authorList>
    </citation>
    <scope>NUCLEOTIDE SEQUENCE [LARGE SCALE GENOMIC DNA]</scope>
</reference>
<dbReference type="GO" id="GO:0005759">
    <property type="term" value="C:mitochondrial matrix"/>
    <property type="evidence" value="ECO:0007669"/>
    <property type="project" value="UniProtKB-SubCell"/>
</dbReference>
<evidence type="ECO:0000256" key="6">
    <source>
        <dbReference type="ARBA" id="ARBA00022553"/>
    </source>
</evidence>
<dbReference type="SMART" id="SM00271">
    <property type="entry name" value="DnaJ"/>
    <property type="match status" value="1"/>
</dbReference>
<gene>
    <name evidence="29" type="primary">DNAJA3</name>
</gene>
<keyword evidence="30" id="KW-1185">Reference proteome</keyword>
<dbReference type="CDD" id="cd06257">
    <property type="entry name" value="DnaJ"/>
    <property type="match status" value="1"/>
</dbReference>
<evidence type="ECO:0000259" key="27">
    <source>
        <dbReference type="PROSITE" id="PS50076"/>
    </source>
</evidence>
<evidence type="ECO:0000256" key="15">
    <source>
        <dbReference type="ARBA" id="ARBA00023128"/>
    </source>
</evidence>
<feature type="zinc finger region" description="CR-type" evidence="25">
    <location>
        <begin position="411"/>
        <end position="489"/>
    </location>
</feature>
<dbReference type="Gene3D" id="2.10.230.10">
    <property type="entry name" value="Heat shock protein DnaJ, cysteine-rich domain"/>
    <property type="match status" value="1"/>
</dbReference>
<evidence type="ECO:0000256" key="19">
    <source>
        <dbReference type="ARBA" id="ARBA00046309"/>
    </source>
</evidence>
<evidence type="ECO:0000256" key="17">
    <source>
        <dbReference type="ARBA" id="ARBA00023186"/>
    </source>
</evidence>
<dbReference type="SUPFAM" id="SSF46565">
    <property type="entry name" value="Chaperone J-domain"/>
    <property type="match status" value="1"/>
</dbReference>
<keyword evidence="4" id="KW-0488">Methylation</keyword>
<keyword evidence="18" id="KW-0628">Postsynaptic cell membrane</keyword>
<evidence type="ECO:0000256" key="14">
    <source>
        <dbReference type="ARBA" id="ARBA00023018"/>
    </source>
</evidence>
<dbReference type="GeneTree" id="ENSGT00940000155280"/>
<proteinExistence type="inferred from homology"/>
<keyword evidence="6" id="KW-0597">Phosphoprotein</keyword>
<dbReference type="GO" id="GO:0043066">
    <property type="term" value="P:negative regulation of apoptotic process"/>
    <property type="evidence" value="ECO:0007669"/>
    <property type="project" value="TreeGrafter"/>
</dbReference>
<dbReference type="Ensembl" id="ENSTGUT00000040247.1">
    <property type="protein sequence ID" value="ENSTGUP00000036609.1"/>
    <property type="gene ID" value="ENSTGUG00000003896.2"/>
</dbReference>
<dbReference type="PROSITE" id="PS50076">
    <property type="entry name" value="DNAJ_2"/>
    <property type="match status" value="1"/>
</dbReference>
<dbReference type="InParanoid" id="A0A674HLC4"/>
<dbReference type="Pfam" id="PF00226">
    <property type="entry name" value="DnaJ"/>
    <property type="match status" value="1"/>
</dbReference>
<comment type="subunit">
    <text evidence="21">Interacts with JAK2, HSPA9B and IFN-gammaR2 chain. Interacts with Ras GTPase-activating protein 1 (RASA1). Isoform 2 interacts with MUSK (via the cytoplasmic domain).</text>
</comment>
<evidence type="ECO:0000256" key="9">
    <source>
        <dbReference type="ARBA" id="ARBA00022737"/>
    </source>
</evidence>
<dbReference type="InterPro" id="IPR051938">
    <property type="entry name" value="Apopto_cytoskel_mod"/>
</dbReference>
<dbReference type="AlphaFoldDB" id="A0A674HLC4"/>
<keyword evidence="13" id="KW-0007">Acetylation</keyword>
<keyword evidence="8 25" id="KW-0479">Metal-binding</keyword>
<protein>
    <recommendedName>
        <fullName evidence="22">DnaJ homolog subfamily A member 3, mitochondrial</fullName>
    </recommendedName>
    <alternativeName>
        <fullName evidence="24">DnaJ protein Tid-1</fullName>
    </alternativeName>
    <alternativeName>
        <fullName evidence="23">Tumorous imaginal discs protein Tid56 homolog</fullName>
    </alternativeName>
</protein>
<evidence type="ECO:0000256" key="13">
    <source>
        <dbReference type="ARBA" id="ARBA00022990"/>
    </source>
</evidence>
<feature type="region of interest" description="Disordered" evidence="26">
    <location>
        <begin position="1"/>
        <end position="38"/>
    </location>
</feature>
<evidence type="ECO:0000256" key="25">
    <source>
        <dbReference type="PROSITE-ProRule" id="PRU00546"/>
    </source>
</evidence>
<dbReference type="Gene3D" id="1.10.287.110">
    <property type="entry name" value="DnaJ domain"/>
    <property type="match status" value="1"/>
</dbReference>
<feature type="compositionally biased region" description="Basic residues" evidence="26">
    <location>
        <begin position="129"/>
        <end position="140"/>
    </location>
</feature>
<feature type="compositionally biased region" description="Low complexity" evidence="26">
    <location>
        <begin position="103"/>
        <end position="116"/>
    </location>
</feature>
<keyword evidence="15" id="KW-0496">Mitochondrion</keyword>
<dbReference type="FunFam" id="1.10.287.110:FF:000025">
    <property type="entry name" value="dnaJ homolog subfamily A member 3, mitochondrial isoform X2"/>
    <property type="match status" value="1"/>
</dbReference>
<evidence type="ECO:0000313" key="30">
    <source>
        <dbReference type="Proteomes" id="UP000007754"/>
    </source>
</evidence>
<dbReference type="GO" id="GO:0007528">
    <property type="term" value="P:neuromuscular junction development"/>
    <property type="evidence" value="ECO:0007669"/>
    <property type="project" value="UniProtKB-ARBA"/>
</dbReference>
<feature type="region of interest" description="Disordered" evidence="26">
    <location>
        <begin position="103"/>
        <end position="190"/>
    </location>
</feature>
<keyword evidence="5" id="KW-0963">Cytoplasm</keyword>
<dbReference type="InterPro" id="IPR008971">
    <property type="entry name" value="HSP40/DnaJ_pept-bd"/>
</dbReference>
<dbReference type="GO" id="GO:0008270">
    <property type="term" value="F:zinc ion binding"/>
    <property type="evidence" value="ECO:0007669"/>
    <property type="project" value="UniProtKB-KW"/>
</dbReference>
<keyword evidence="7" id="KW-0053">Apoptosis</keyword>
<dbReference type="CDD" id="cd10747">
    <property type="entry name" value="DnaJ_C"/>
    <property type="match status" value="1"/>
</dbReference>
<evidence type="ECO:0000256" key="11">
    <source>
        <dbReference type="ARBA" id="ARBA00022833"/>
    </source>
</evidence>
<dbReference type="SUPFAM" id="SSF57938">
    <property type="entry name" value="DnaJ/Hsp40 cysteine-rich domain"/>
    <property type="match status" value="1"/>
</dbReference>
<dbReference type="GO" id="GO:0002682">
    <property type="term" value="P:regulation of immune system process"/>
    <property type="evidence" value="ECO:0007669"/>
    <property type="project" value="UniProtKB-ARBA"/>
</dbReference>
<feature type="region of interest" description="Disordered" evidence="26">
    <location>
        <begin position="233"/>
        <end position="261"/>
    </location>
</feature>
<reference evidence="29" key="3">
    <citation type="submission" date="2025-09" db="UniProtKB">
        <authorList>
            <consortium name="Ensembl"/>
        </authorList>
    </citation>
    <scope>IDENTIFICATION</scope>
</reference>
<reference evidence="29" key="2">
    <citation type="submission" date="2025-08" db="UniProtKB">
        <authorList>
            <consortium name="Ensembl"/>
        </authorList>
    </citation>
    <scope>IDENTIFICATION</scope>
</reference>
<dbReference type="PANTHER" id="PTHR44145:SF3">
    <property type="entry name" value="DNAJ HOMOLOG SUBFAMILY A MEMBER 3, MITOCHONDRIAL"/>
    <property type="match status" value="1"/>
</dbReference>
<dbReference type="FunFam" id="2.10.230.10:FF:000003">
    <property type="entry name" value="dnaJ homolog subfamily A member 3, mitochondrial"/>
    <property type="match status" value="1"/>
</dbReference>
<dbReference type="InterPro" id="IPR036410">
    <property type="entry name" value="HSP_DnaJ_Cys-rich_dom_sf"/>
</dbReference>
<dbReference type="SUPFAM" id="SSF49493">
    <property type="entry name" value="HSP40/DnaJ peptide-binding domain"/>
    <property type="match status" value="1"/>
</dbReference>
<dbReference type="GO" id="GO:0007005">
    <property type="term" value="P:mitochondrion organization"/>
    <property type="evidence" value="ECO:0007669"/>
    <property type="project" value="TreeGrafter"/>
</dbReference>
<evidence type="ECO:0000256" key="7">
    <source>
        <dbReference type="ARBA" id="ARBA00022703"/>
    </source>
</evidence>
<evidence type="ECO:0000256" key="3">
    <source>
        <dbReference type="ARBA" id="ARBA00022475"/>
    </source>
</evidence>
<dbReference type="PRINTS" id="PR00625">
    <property type="entry name" value="JDOMAIN"/>
</dbReference>
<feature type="compositionally biased region" description="Low complexity" evidence="26">
    <location>
        <begin position="252"/>
        <end position="261"/>
    </location>
</feature>
<dbReference type="InterPro" id="IPR002939">
    <property type="entry name" value="DnaJ_C"/>
</dbReference>
<feature type="compositionally biased region" description="Basic and acidic residues" evidence="26">
    <location>
        <begin position="8"/>
        <end position="20"/>
    </location>
</feature>
<dbReference type="InterPro" id="IPR018253">
    <property type="entry name" value="DnaJ_domain_CS"/>
</dbReference>
<dbReference type="GO" id="GO:0005829">
    <property type="term" value="C:cytosol"/>
    <property type="evidence" value="ECO:0007669"/>
    <property type="project" value="UniProtKB-SubCell"/>
</dbReference>
<evidence type="ECO:0000256" key="10">
    <source>
        <dbReference type="ARBA" id="ARBA00022771"/>
    </source>
</evidence>
<dbReference type="GO" id="GO:0031072">
    <property type="term" value="F:heat shock protein binding"/>
    <property type="evidence" value="ECO:0007669"/>
    <property type="project" value="InterPro"/>
</dbReference>
<evidence type="ECO:0000256" key="23">
    <source>
        <dbReference type="ARBA" id="ARBA00076397"/>
    </source>
</evidence>
<name>A0A674HLC4_TAEGU</name>
<keyword evidence="17" id="KW-0143">Chaperone</keyword>
<dbReference type="GO" id="GO:0009408">
    <property type="term" value="P:response to heat"/>
    <property type="evidence" value="ECO:0007669"/>
    <property type="project" value="InterPro"/>
</dbReference>
<evidence type="ECO:0000256" key="2">
    <source>
        <dbReference type="ARBA" id="ARBA00004514"/>
    </source>
</evidence>
<evidence type="ECO:0000313" key="29">
    <source>
        <dbReference type="Ensembl" id="ENSTGUP00000036609.1"/>
    </source>
</evidence>
<evidence type="ECO:0000256" key="8">
    <source>
        <dbReference type="ARBA" id="ARBA00022723"/>
    </source>
</evidence>